<accession>A0A7W8D7K7</accession>
<dbReference type="GO" id="GO:0005737">
    <property type="term" value="C:cytoplasm"/>
    <property type="evidence" value="ECO:0007669"/>
    <property type="project" value="UniProtKB-SubCell"/>
</dbReference>
<evidence type="ECO:0000256" key="5">
    <source>
        <dbReference type="HAMAP-Rule" id="MF_01114"/>
    </source>
</evidence>
<dbReference type="GO" id="GO:0006282">
    <property type="term" value="P:regulation of DNA repair"/>
    <property type="evidence" value="ECO:0007669"/>
    <property type="project" value="UniProtKB-UniRule"/>
</dbReference>
<dbReference type="Pfam" id="PF02631">
    <property type="entry name" value="RecX_HTH2"/>
    <property type="match status" value="1"/>
</dbReference>
<evidence type="ECO:0000256" key="4">
    <source>
        <dbReference type="ARBA" id="ARBA00022490"/>
    </source>
</evidence>
<dbReference type="Pfam" id="PF21982">
    <property type="entry name" value="RecX_HTH1"/>
    <property type="match status" value="1"/>
</dbReference>
<reference evidence="10 11" key="1">
    <citation type="submission" date="2020-08" db="EMBL/GenBank/DDBJ databases">
        <title>Genomic Encyclopedia of Type Strains, Phase IV (KMG-IV): sequencing the most valuable type-strain genomes for metagenomic binning, comparative biology and taxonomic classification.</title>
        <authorList>
            <person name="Goeker M."/>
        </authorList>
    </citation>
    <scope>NUCLEOTIDE SEQUENCE [LARGE SCALE GENOMIC DNA]</scope>
    <source>
        <strain evidence="10 11">DSM 24163</strain>
    </source>
</reference>
<dbReference type="RefSeq" id="WP_246387867.1">
    <property type="nucleotide sequence ID" value="NZ_JACHHP010000006.1"/>
</dbReference>
<dbReference type="Gene3D" id="1.10.10.10">
    <property type="entry name" value="Winged helix-like DNA-binding domain superfamily/Winged helix DNA-binding domain"/>
    <property type="match status" value="3"/>
</dbReference>
<dbReference type="HAMAP" id="MF_01114">
    <property type="entry name" value="RecX"/>
    <property type="match status" value="1"/>
</dbReference>
<dbReference type="AlphaFoldDB" id="A0A7W8D7K7"/>
<evidence type="ECO:0000259" key="8">
    <source>
        <dbReference type="Pfam" id="PF21981"/>
    </source>
</evidence>
<gene>
    <name evidence="5" type="primary">recX</name>
    <name evidence="10" type="ORF">HNQ52_002919</name>
</gene>
<dbReference type="InterPro" id="IPR053924">
    <property type="entry name" value="RecX_HTH_2nd"/>
</dbReference>
<comment type="caution">
    <text evidence="10">The sequence shown here is derived from an EMBL/GenBank/DDBJ whole genome shotgun (WGS) entry which is preliminary data.</text>
</comment>
<evidence type="ECO:0000256" key="6">
    <source>
        <dbReference type="SAM" id="MobiDB-lite"/>
    </source>
</evidence>
<evidence type="ECO:0000313" key="11">
    <source>
        <dbReference type="Proteomes" id="UP000521199"/>
    </source>
</evidence>
<name>A0A7W8D7K7_9GAMM</name>
<feature type="domain" description="RecX third three-helical" evidence="8">
    <location>
        <begin position="129"/>
        <end position="171"/>
    </location>
</feature>
<dbReference type="PANTHER" id="PTHR33602">
    <property type="entry name" value="REGULATORY PROTEIN RECX FAMILY PROTEIN"/>
    <property type="match status" value="1"/>
</dbReference>
<dbReference type="InterPro" id="IPR003783">
    <property type="entry name" value="Regulatory_RecX"/>
</dbReference>
<dbReference type="PANTHER" id="PTHR33602:SF1">
    <property type="entry name" value="REGULATORY PROTEIN RECX FAMILY PROTEIN"/>
    <property type="match status" value="1"/>
</dbReference>
<dbReference type="InterPro" id="IPR053925">
    <property type="entry name" value="RecX_HTH_3rd"/>
</dbReference>
<evidence type="ECO:0000256" key="3">
    <source>
        <dbReference type="ARBA" id="ARBA00018111"/>
    </source>
</evidence>
<dbReference type="InterPro" id="IPR036388">
    <property type="entry name" value="WH-like_DNA-bd_sf"/>
</dbReference>
<evidence type="ECO:0000256" key="1">
    <source>
        <dbReference type="ARBA" id="ARBA00004496"/>
    </source>
</evidence>
<evidence type="ECO:0000259" key="9">
    <source>
        <dbReference type="Pfam" id="PF21982"/>
    </source>
</evidence>
<evidence type="ECO:0000256" key="2">
    <source>
        <dbReference type="ARBA" id="ARBA00009695"/>
    </source>
</evidence>
<proteinExistence type="inferred from homology"/>
<sequence length="177" mass="19904">MERNAEDDFDPNALRFDEASQATRAPPDRDPPDAYRKALGLLVRREHSRRELRRKLDAKGADVTAAETALDTLAGQGYQDDTRFAEMLVRTRIGGGYGPQRIRAELGTHGIDDATVTALFDEAAPDWPELAIDALRRRYGARPAKDNAERVKRSHYLLRRGFDGDSIRAAVKHDFED</sequence>
<comment type="function">
    <text evidence="5">Modulates RecA activity.</text>
</comment>
<dbReference type="Proteomes" id="UP000521199">
    <property type="component" value="Unassembled WGS sequence"/>
</dbReference>
<organism evidence="10 11">
    <name type="scientific">Chiayiivirga flava</name>
    <dbReference type="NCBI Taxonomy" id="659595"/>
    <lineage>
        <taxon>Bacteria</taxon>
        <taxon>Pseudomonadati</taxon>
        <taxon>Pseudomonadota</taxon>
        <taxon>Gammaproteobacteria</taxon>
        <taxon>Lysobacterales</taxon>
        <taxon>Lysobacteraceae</taxon>
        <taxon>Chiayiivirga</taxon>
    </lineage>
</organism>
<comment type="similarity">
    <text evidence="2 5">Belongs to the RecX family.</text>
</comment>
<dbReference type="EMBL" id="JACHHP010000006">
    <property type="protein sequence ID" value="MBB5209350.1"/>
    <property type="molecule type" value="Genomic_DNA"/>
</dbReference>
<dbReference type="Pfam" id="PF21981">
    <property type="entry name" value="RecX_HTH3"/>
    <property type="match status" value="1"/>
</dbReference>
<comment type="subcellular location">
    <subcellularLocation>
        <location evidence="1 5">Cytoplasm</location>
    </subcellularLocation>
</comment>
<feature type="domain" description="RecX first three-helical" evidence="9">
    <location>
        <begin position="34"/>
        <end position="73"/>
    </location>
</feature>
<feature type="domain" description="RecX second three-helical" evidence="7">
    <location>
        <begin position="80"/>
        <end position="117"/>
    </location>
</feature>
<dbReference type="InterPro" id="IPR053926">
    <property type="entry name" value="RecX_HTH_1st"/>
</dbReference>
<protein>
    <recommendedName>
        <fullName evidence="3 5">Regulatory protein RecX</fullName>
    </recommendedName>
</protein>
<evidence type="ECO:0000313" key="10">
    <source>
        <dbReference type="EMBL" id="MBB5209350.1"/>
    </source>
</evidence>
<keyword evidence="4 5" id="KW-0963">Cytoplasm</keyword>
<evidence type="ECO:0000259" key="7">
    <source>
        <dbReference type="Pfam" id="PF02631"/>
    </source>
</evidence>
<keyword evidence="11" id="KW-1185">Reference proteome</keyword>
<feature type="region of interest" description="Disordered" evidence="6">
    <location>
        <begin position="1"/>
        <end position="34"/>
    </location>
</feature>